<dbReference type="EMBL" id="AP014569">
    <property type="protein sequence ID" value="BAO83519.1"/>
    <property type="molecule type" value="Genomic_DNA"/>
</dbReference>
<evidence type="ECO:0000313" key="2">
    <source>
        <dbReference type="EMBL" id="BAO83519.1"/>
    </source>
</evidence>
<dbReference type="AlphaFoldDB" id="A0A060NX90"/>
<dbReference type="PIRSF" id="PIRSF032131">
    <property type="entry name" value="UCP032131"/>
    <property type="match status" value="1"/>
</dbReference>
<feature type="region of interest" description="Disordered" evidence="1">
    <location>
        <begin position="58"/>
        <end position="81"/>
    </location>
</feature>
<evidence type="ECO:0000313" key="3">
    <source>
        <dbReference type="Proteomes" id="UP000066014"/>
    </source>
</evidence>
<dbReference type="KEGG" id="cbab:SMCB_1291"/>
<name>A0A060NX90_9BURK</name>
<dbReference type="Pfam" id="PF06676">
    <property type="entry name" value="DUF1178"/>
    <property type="match status" value="1"/>
</dbReference>
<dbReference type="OrthoDB" id="5295943at2"/>
<organism evidence="2 3">
    <name type="scientific">Serpentinimonas maccroryi</name>
    <dbReference type="NCBI Taxonomy" id="1458426"/>
    <lineage>
        <taxon>Bacteria</taxon>
        <taxon>Pseudomonadati</taxon>
        <taxon>Pseudomonadota</taxon>
        <taxon>Betaproteobacteria</taxon>
        <taxon>Burkholderiales</taxon>
        <taxon>Comamonadaceae</taxon>
        <taxon>Serpentinimonas</taxon>
    </lineage>
</organism>
<dbReference type="HOGENOM" id="CLU_112041_1_0_4"/>
<dbReference type="RefSeq" id="WP_045535822.1">
    <property type="nucleotide sequence ID" value="NZ_AP014569.1"/>
</dbReference>
<gene>
    <name evidence="2" type="ORF">SMCB_1291</name>
</gene>
<keyword evidence="3" id="KW-1185">Reference proteome</keyword>
<evidence type="ECO:0000256" key="1">
    <source>
        <dbReference type="SAM" id="MobiDB-lite"/>
    </source>
</evidence>
<proteinExistence type="predicted"/>
<accession>A0A060NX90</accession>
<dbReference type="InterPro" id="IPR009562">
    <property type="entry name" value="DUF1178"/>
</dbReference>
<dbReference type="Proteomes" id="UP000066014">
    <property type="component" value="Chromosome"/>
</dbReference>
<protein>
    <submittedName>
        <fullName evidence="2">Uncharacterized protein conserved in bacteria</fullName>
    </submittedName>
</protein>
<reference evidence="2 3" key="1">
    <citation type="journal article" date="2014" name="Nat. Commun.">
        <title>Physiological and genomic features of highly alkaliphilic hydrogen-utilizing Betaproteobacteria from a continental serpentinizing site.</title>
        <authorList>
            <person name="Suzuki S."/>
            <person name="Kuenen J.G."/>
            <person name="Schipper K."/>
            <person name="van der Velde S."/>
            <person name="Ishii S."/>
            <person name="Wu A."/>
            <person name="Sorokin D.Y."/>
            <person name="Tenney A."/>
            <person name="Meng X.Y."/>
            <person name="Morrill P.L."/>
            <person name="Kamagata Y."/>
            <person name="Muyzer G."/>
            <person name="Nealson K.H."/>
        </authorList>
    </citation>
    <scope>NUCLEOTIDE SEQUENCE [LARGE SCALE GENOMIC DNA]</scope>
    <source>
        <strain evidence="2 3">B1</strain>
    </source>
</reference>
<sequence>MKVLDLACSSAHVFEGWFASEADFLAQRERGLIECPLCGCTQIVKQLSAPRLNLGHGRKAFEPDATDQAPASGTGVAPTTTRAPQAGEIATAQPKQQQAALLRVLREVLTQTEDVGTQFAEQARQMHEGELKPRAIRGQTTPAQAAKLLQDGVPIVPIPDWALRKPTLQ</sequence>
<dbReference type="STRING" id="1458426.SMCB_1291"/>